<keyword evidence="3" id="KW-0479">Metal-binding</keyword>
<dbReference type="GO" id="GO:0005737">
    <property type="term" value="C:cytoplasm"/>
    <property type="evidence" value="ECO:0007669"/>
    <property type="project" value="TreeGrafter"/>
</dbReference>
<keyword evidence="4" id="KW-0408">Iron</keyword>
<evidence type="ECO:0000313" key="7">
    <source>
        <dbReference type="EMBL" id="EQD32324.1"/>
    </source>
</evidence>
<accession>T0ZUF3</accession>
<dbReference type="InterPro" id="IPR016181">
    <property type="entry name" value="Acyl_CoA_acyltransferase"/>
</dbReference>
<comment type="caution">
    <text evidence="7">The sequence shown here is derived from an EMBL/GenBank/DDBJ whole genome shotgun (WGS) entry which is preliminary data.</text>
</comment>
<dbReference type="GO" id="GO:0002926">
    <property type="term" value="P:tRNA wobble base 5-methoxycarbonylmethyl-2-thiouridinylation"/>
    <property type="evidence" value="ECO:0007669"/>
    <property type="project" value="TreeGrafter"/>
</dbReference>
<gene>
    <name evidence="7" type="ORF">B1B_17738</name>
</gene>
<dbReference type="PANTHER" id="PTHR11135">
    <property type="entry name" value="HISTONE ACETYLTRANSFERASE-RELATED"/>
    <property type="match status" value="1"/>
</dbReference>
<proteinExistence type="predicted"/>
<dbReference type="AlphaFoldDB" id="T0ZUF3"/>
<sequence length="74" mass="8383">IREIKIFGNVVPLGKHDEKGWQHRGLGSELLNEAENISKQNGKDRMLVISGIGVRNYFRKLGYERVGPYMGKAI</sequence>
<feature type="non-terminal residue" evidence="7">
    <location>
        <position position="1"/>
    </location>
</feature>
<name>T0ZUF3_9ZZZZ</name>
<dbReference type="InterPro" id="IPR000182">
    <property type="entry name" value="GNAT_dom"/>
</dbReference>
<keyword evidence="2" id="KW-0949">S-adenosyl-L-methionine</keyword>
<evidence type="ECO:0000256" key="2">
    <source>
        <dbReference type="ARBA" id="ARBA00022691"/>
    </source>
</evidence>
<dbReference type="PANTHER" id="PTHR11135:SF0">
    <property type="entry name" value="ELONGATOR COMPLEX PROTEIN 3"/>
    <property type="match status" value="1"/>
</dbReference>
<dbReference type="GO" id="GO:0046872">
    <property type="term" value="F:metal ion binding"/>
    <property type="evidence" value="ECO:0007669"/>
    <property type="project" value="UniProtKB-KW"/>
</dbReference>
<keyword evidence="7" id="KW-0808">Transferase</keyword>
<evidence type="ECO:0000256" key="4">
    <source>
        <dbReference type="ARBA" id="ARBA00023004"/>
    </source>
</evidence>
<keyword evidence="1" id="KW-0004">4Fe-4S</keyword>
<evidence type="ECO:0000256" key="3">
    <source>
        <dbReference type="ARBA" id="ARBA00022723"/>
    </source>
</evidence>
<dbReference type="SUPFAM" id="SSF55729">
    <property type="entry name" value="Acyl-CoA N-acyltransferases (Nat)"/>
    <property type="match status" value="1"/>
</dbReference>
<feature type="domain" description="N-acetyltransferase" evidence="6">
    <location>
        <begin position="20"/>
        <end position="63"/>
    </location>
</feature>
<evidence type="ECO:0000259" key="6">
    <source>
        <dbReference type="Pfam" id="PF00583"/>
    </source>
</evidence>
<evidence type="ECO:0000256" key="1">
    <source>
        <dbReference type="ARBA" id="ARBA00022485"/>
    </source>
</evidence>
<dbReference type="EMBL" id="AUZY01011865">
    <property type="protein sequence ID" value="EQD32324.1"/>
    <property type="molecule type" value="Genomic_DNA"/>
</dbReference>
<evidence type="ECO:0000256" key="5">
    <source>
        <dbReference type="ARBA" id="ARBA00023014"/>
    </source>
</evidence>
<organism evidence="7">
    <name type="scientific">mine drainage metagenome</name>
    <dbReference type="NCBI Taxonomy" id="410659"/>
    <lineage>
        <taxon>unclassified sequences</taxon>
        <taxon>metagenomes</taxon>
        <taxon>ecological metagenomes</taxon>
    </lineage>
</organism>
<dbReference type="Pfam" id="PF00583">
    <property type="entry name" value="Acetyltransf_1"/>
    <property type="match status" value="1"/>
</dbReference>
<dbReference type="Gene3D" id="3.40.630.30">
    <property type="match status" value="1"/>
</dbReference>
<protein>
    <submittedName>
        <fullName evidence="7">GCN5-related N-acetyltransferase domain protein</fullName>
    </submittedName>
</protein>
<reference evidence="7" key="1">
    <citation type="submission" date="2013-08" db="EMBL/GenBank/DDBJ databases">
        <authorList>
            <person name="Mendez C."/>
            <person name="Richter M."/>
            <person name="Ferrer M."/>
            <person name="Sanchez J."/>
        </authorList>
    </citation>
    <scope>NUCLEOTIDE SEQUENCE</scope>
</reference>
<dbReference type="InterPro" id="IPR039661">
    <property type="entry name" value="ELP3"/>
</dbReference>
<keyword evidence="5" id="KW-0411">Iron-sulfur</keyword>
<dbReference type="GO" id="GO:0016747">
    <property type="term" value="F:acyltransferase activity, transferring groups other than amino-acyl groups"/>
    <property type="evidence" value="ECO:0007669"/>
    <property type="project" value="InterPro"/>
</dbReference>
<reference evidence="7" key="2">
    <citation type="journal article" date="2014" name="ISME J.">
        <title>Microbial stratification in low pH oxic and suboxic macroscopic growths along an acid mine drainage.</title>
        <authorList>
            <person name="Mendez-Garcia C."/>
            <person name="Mesa V."/>
            <person name="Sprenger R.R."/>
            <person name="Richter M."/>
            <person name="Diez M.S."/>
            <person name="Solano J."/>
            <person name="Bargiela R."/>
            <person name="Golyshina O.V."/>
            <person name="Manteca A."/>
            <person name="Ramos J.L."/>
            <person name="Gallego J.R."/>
            <person name="Llorente I."/>
            <person name="Martins Dos Santos V.A."/>
            <person name="Jensen O.N."/>
            <person name="Pelaez A.I."/>
            <person name="Sanchez J."/>
            <person name="Ferrer M."/>
        </authorList>
    </citation>
    <scope>NUCLEOTIDE SEQUENCE</scope>
</reference>
<dbReference type="GO" id="GO:0051539">
    <property type="term" value="F:4 iron, 4 sulfur cluster binding"/>
    <property type="evidence" value="ECO:0007669"/>
    <property type="project" value="UniProtKB-KW"/>
</dbReference>